<dbReference type="Proteomes" id="UP001186944">
    <property type="component" value="Unassembled WGS sequence"/>
</dbReference>
<dbReference type="InterPro" id="IPR000195">
    <property type="entry name" value="Rab-GAP-TBC_dom"/>
</dbReference>
<comment type="caution">
    <text evidence="2">The sequence shown here is derived from an EMBL/GenBank/DDBJ whole genome shotgun (WGS) entry which is preliminary data.</text>
</comment>
<dbReference type="GO" id="GO:0005096">
    <property type="term" value="F:GTPase activator activity"/>
    <property type="evidence" value="ECO:0007669"/>
    <property type="project" value="TreeGrafter"/>
</dbReference>
<evidence type="ECO:0000259" key="1">
    <source>
        <dbReference type="PROSITE" id="PS50086"/>
    </source>
</evidence>
<dbReference type="InterPro" id="IPR050302">
    <property type="entry name" value="Rab_GAP_TBC_domain"/>
</dbReference>
<keyword evidence="3" id="KW-1185">Reference proteome</keyword>
<dbReference type="EMBL" id="VSWD01000007">
    <property type="protein sequence ID" value="KAK3097429.1"/>
    <property type="molecule type" value="Genomic_DNA"/>
</dbReference>
<accession>A0AA88YI82</accession>
<dbReference type="PANTHER" id="PTHR47219">
    <property type="entry name" value="RAB GTPASE-ACTIVATING PROTEIN 1-LIKE"/>
    <property type="match status" value="1"/>
</dbReference>
<dbReference type="InterPro" id="IPR035969">
    <property type="entry name" value="Rab-GAP_TBC_sf"/>
</dbReference>
<dbReference type="Gene3D" id="1.10.10.750">
    <property type="entry name" value="Ypt/Rab-GAP domain of gyp1p, domain 1"/>
    <property type="match status" value="1"/>
</dbReference>
<organism evidence="2 3">
    <name type="scientific">Pinctada imbricata</name>
    <name type="common">Atlantic pearl-oyster</name>
    <name type="synonym">Pinctada martensii</name>
    <dbReference type="NCBI Taxonomy" id="66713"/>
    <lineage>
        <taxon>Eukaryota</taxon>
        <taxon>Metazoa</taxon>
        <taxon>Spiralia</taxon>
        <taxon>Lophotrochozoa</taxon>
        <taxon>Mollusca</taxon>
        <taxon>Bivalvia</taxon>
        <taxon>Autobranchia</taxon>
        <taxon>Pteriomorphia</taxon>
        <taxon>Pterioida</taxon>
        <taxon>Pterioidea</taxon>
        <taxon>Pteriidae</taxon>
        <taxon>Pinctada</taxon>
    </lineage>
</organism>
<dbReference type="PANTHER" id="PTHR47219:SF19">
    <property type="entry name" value="USP6 N-TERMINAL-LIKE PROTEIN ISOFORM X1"/>
    <property type="match status" value="1"/>
</dbReference>
<dbReference type="Pfam" id="PF00566">
    <property type="entry name" value="RabGAP-TBC"/>
    <property type="match status" value="1"/>
</dbReference>
<evidence type="ECO:0000313" key="3">
    <source>
        <dbReference type="Proteomes" id="UP001186944"/>
    </source>
</evidence>
<proteinExistence type="predicted"/>
<dbReference type="SUPFAM" id="SSF47923">
    <property type="entry name" value="Ypt/Rab-GAP domain of gyp1p"/>
    <property type="match status" value="1"/>
</dbReference>
<dbReference type="FunFam" id="1.10.10.750:FF:000001">
    <property type="entry name" value="TBC1 domain family member 10A"/>
    <property type="match status" value="1"/>
</dbReference>
<feature type="non-terminal residue" evidence="2">
    <location>
        <position position="1"/>
    </location>
</feature>
<dbReference type="Gene3D" id="1.10.8.270">
    <property type="entry name" value="putative rabgap domain of human tbc1 domain family member 14 like domains"/>
    <property type="match status" value="1"/>
</dbReference>
<dbReference type="AlphaFoldDB" id="A0AA88YI82"/>
<dbReference type="SMART" id="SM00164">
    <property type="entry name" value="TBC"/>
    <property type="match status" value="1"/>
</dbReference>
<name>A0AA88YI82_PINIB</name>
<dbReference type="FunFam" id="1.10.8.270:FF:000010">
    <property type="entry name" value="Putative USP6 N-terminal-like protein"/>
    <property type="match status" value="1"/>
</dbReference>
<dbReference type="GO" id="GO:0031267">
    <property type="term" value="F:small GTPase binding"/>
    <property type="evidence" value="ECO:0007669"/>
    <property type="project" value="TreeGrafter"/>
</dbReference>
<evidence type="ECO:0000313" key="2">
    <source>
        <dbReference type="EMBL" id="KAK3097429.1"/>
    </source>
</evidence>
<gene>
    <name evidence="2" type="ORF">FSP39_009575</name>
</gene>
<feature type="domain" description="Rab-GAP TBC" evidence="1">
    <location>
        <begin position="106"/>
        <end position="264"/>
    </location>
</feature>
<dbReference type="PROSITE" id="PS50086">
    <property type="entry name" value="TBC_RABGAP"/>
    <property type="match status" value="1"/>
</dbReference>
<protein>
    <recommendedName>
        <fullName evidence="1">Rab-GAP TBC domain-containing protein</fullName>
    </recommendedName>
</protein>
<sequence>PASPSLDEYDEIRRAAVEREEIVAKYDKGREEGAQIDEWEDPKLELYHVMDRYGFIHNYHLPPGQDAAEKKAKLLEVERTQKWLKMIKSWEKYFPGEKVQRRIYKGIPDKLRGEVWNRLLSVTKTKTEQEGIYAKMKERARKKSPHIRQIDLDVNRTYRNHDMFRARYGVKQQALFHVLAAYSTYNTEVGYCQGMSEIAALLLMYLNEEDSFWALSQLFCSKRHGMHGMFIHGFPKLLRFQEHHDNVLKKFLPKVRRYFVSFTN</sequence>
<reference evidence="2" key="1">
    <citation type="submission" date="2019-08" db="EMBL/GenBank/DDBJ databases">
        <title>The improved chromosome-level genome for the pearl oyster Pinctada fucata martensii using PacBio sequencing and Hi-C.</title>
        <authorList>
            <person name="Zheng Z."/>
        </authorList>
    </citation>
    <scope>NUCLEOTIDE SEQUENCE</scope>
    <source>
        <strain evidence="2">ZZ-2019</strain>
        <tissue evidence="2">Adductor muscle</tissue>
    </source>
</reference>